<reference evidence="1 2" key="1">
    <citation type="submission" date="2020-09" db="EMBL/GenBank/DDBJ databases">
        <title>Isolation and identification of active actinomycetes.</title>
        <authorList>
            <person name="Li X."/>
        </authorList>
    </citation>
    <scope>NUCLEOTIDE SEQUENCE [LARGE SCALE GENOMIC DNA]</scope>
    <source>
        <strain evidence="1 2">NEAU-LLC</strain>
    </source>
</reference>
<comment type="caution">
    <text evidence="1">The sequence shown here is derived from an EMBL/GenBank/DDBJ whole genome shotgun (WGS) entry which is preliminary data.</text>
</comment>
<accession>A0ABR8NPP6</accession>
<dbReference type="InterPro" id="IPR016024">
    <property type="entry name" value="ARM-type_fold"/>
</dbReference>
<protein>
    <submittedName>
        <fullName evidence="1">DNA alkylation repair protein</fullName>
    </submittedName>
</protein>
<organism evidence="1 2">
    <name type="scientific">Microbacterium helvum</name>
    <dbReference type="NCBI Taxonomy" id="2773713"/>
    <lineage>
        <taxon>Bacteria</taxon>
        <taxon>Bacillati</taxon>
        <taxon>Actinomycetota</taxon>
        <taxon>Actinomycetes</taxon>
        <taxon>Micrococcales</taxon>
        <taxon>Microbacteriaceae</taxon>
        <taxon>Microbacterium</taxon>
    </lineage>
</organism>
<dbReference type="PANTHER" id="PTHR34070">
    <property type="entry name" value="ARMADILLO-TYPE FOLD"/>
    <property type="match status" value="1"/>
</dbReference>
<keyword evidence="2" id="KW-1185">Reference proteome</keyword>
<dbReference type="RefSeq" id="WP_191170626.1">
    <property type="nucleotide sequence ID" value="NZ_JACXZS010000002.1"/>
</dbReference>
<dbReference type="InterPro" id="IPR014825">
    <property type="entry name" value="DNA_alkylation"/>
</dbReference>
<dbReference type="Pfam" id="PF08713">
    <property type="entry name" value="DNA_alkylation"/>
    <property type="match status" value="1"/>
</dbReference>
<gene>
    <name evidence="1" type="ORF">IF188_04715</name>
</gene>
<evidence type="ECO:0000313" key="2">
    <source>
        <dbReference type="Proteomes" id="UP000598426"/>
    </source>
</evidence>
<proteinExistence type="predicted"/>
<dbReference type="Gene3D" id="1.25.10.90">
    <property type="match status" value="1"/>
</dbReference>
<name>A0ABR8NPP6_9MICO</name>
<dbReference type="EMBL" id="JACXZS010000002">
    <property type="protein sequence ID" value="MBD3941006.1"/>
    <property type="molecule type" value="Genomic_DNA"/>
</dbReference>
<evidence type="ECO:0000313" key="1">
    <source>
        <dbReference type="EMBL" id="MBD3941006.1"/>
    </source>
</evidence>
<dbReference type="Proteomes" id="UP000598426">
    <property type="component" value="Unassembled WGS sequence"/>
</dbReference>
<sequence length="228" mass="25416">MTDQLTDRIRAGLRAVADPERAPGQQRYMKSEMPFLGVRVPEARRVAKSLAKGMDAAALSDAALELWDAAGFREERYAAMALLSLRPLHADARLVPVVEHMVRTGQWWDYTDELAHRLADLHDARPADTAALVHEWARDADLWIRRIAILSQLGRGIRLDPDVLVDTVDPNTSDAEFFIRKAIGWALREYARVAPGWVRGYVDTHGLSPLTRREALKHLGAAPAQATG</sequence>
<dbReference type="SUPFAM" id="SSF48371">
    <property type="entry name" value="ARM repeat"/>
    <property type="match status" value="1"/>
</dbReference>
<dbReference type="PANTHER" id="PTHR34070:SF1">
    <property type="entry name" value="DNA ALKYLATION REPAIR PROTEIN"/>
    <property type="match status" value="1"/>
</dbReference>